<dbReference type="GO" id="GO:0004252">
    <property type="term" value="F:serine-type endopeptidase activity"/>
    <property type="evidence" value="ECO:0007669"/>
    <property type="project" value="InterPro"/>
</dbReference>
<dbReference type="InterPro" id="IPR051333">
    <property type="entry name" value="CLIP_Serine_Protease"/>
</dbReference>
<protein>
    <recommendedName>
        <fullName evidence="11">Peptidase S1 domain-containing protein</fullName>
    </recommendedName>
</protein>
<evidence type="ECO:0000313" key="13">
    <source>
        <dbReference type="Proteomes" id="UP000075885"/>
    </source>
</evidence>
<comment type="similarity">
    <text evidence="9">Belongs to the peptidase S1 family. CLIP subfamily.</text>
</comment>
<keyword evidence="6" id="KW-0720">Serine protease</keyword>
<keyword evidence="8" id="KW-1015">Disulfide bond</keyword>
<evidence type="ECO:0000313" key="12">
    <source>
        <dbReference type="EnsemblMetazoa" id="AEPI004359-PA"/>
    </source>
</evidence>
<accession>A0A182PBQ4</accession>
<dbReference type="EnsemblMetazoa" id="AEPI004359-RA">
    <property type="protein sequence ID" value="AEPI004359-PA"/>
    <property type="gene ID" value="AEPI004359"/>
</dbReference>
<keyword evidence="7" id="KW-0865">Zymogen</keyword>
<evidence type="ECO:0000256" key="6">
    <source>
        <dbReference type="ARBA" id="ARBA00022825"/>
    </source>
</evidence>
<sequence>MNCSFKRLHLLLGLLYLVSQTRGQENRLTCGRRKVKSVYLIHNGIDAKAGHWPWHAAIFHQQAGRTDYACGGSILDENTILTASHCVHNPRGVLSTTRVAVHVGRINLKEASEYTQTHSVLEIVVHPMFSRSSIINDIALIKLSTNITMTKYVQPVCLWTMDSNQELIVGRNGTIVGFGLNEQDVVSDQLKQALIGVADALTCIASDRAVFGTHLTSEIFCGKGQADVSACNGDSGGGMFFEVGGKWFVRGLVSFTPLRANTTLCDPHKHTAYTDVAKHLEWIKQYIDNRVLSFESDVLDIDYDEKLRLFNFETCGIKSSTFVNDGTRWTLPWLGFVRAPKEHKSRCAVTLISEWYAVGPALCFENDGVEAFVLLGNGIEHPKVECFDRNGTTDCTHPSQIRRIQRIIVHPRFGANNSADNIALIELLSPADTSQPNVKPICLPVTSELRTSATTNLHVATISRTEDSYINLPVRYLEPTECERQYFVQKIVLKLENKRLCAEIASKQDEQNCDALIAGAPLQEAKTFSGTERYFLRGFELLGLACNSQAPTVYNNAEAYLDWILYNMRYNEPDDVVETESLSGNDTLQSQWSRLQQEPGNEKLRLFNMSSCGETKTISSKSGTAVFFPWMVSVFNLEENLKEQSDVSVGSVGVLISDRYFLTNAHLVRQKASWRSAVIGLYNLIQQSECTGDSCVKPLELNIRKITVHPNYAKDPRNYNIALVELAEPANHTYIQPICMPFLKEWLLKSVPLNLVVTSNEEFDMRSKQLTALTPTTCQRQLAQEGFLTSAKTVPWCAVDGDIRGQSALLLNGGAPLQALLKFDENQRYFLRGINLRNNVSNEFPYLPEMFTNVDRFIEWVVENMKFKATSFNEPKVADPKRVDLPPIRNGAKSSLVDFNNCGIIPPTNGSSNNRPTIPWMGYLLTNATVDMPSKCAITLISEWYAVGLATCFADHEEEYSALFGVNSVNNQTSCIGTATECGASSQRIPVRKVTIHPQYDGTDFSYDIALLQLARAVDTSQPTITPICLPVLDDVRSYDTSSMVAVAENQEATHYLIYPAGNRYIESSECQKLWDDLAVNLAIENGKICILLEIAPNNECYDLLIGSSLQTVQKIGSSERHFLRGIVEIKARFCTLHFPLVYTNTDHHLDWLLENMEDVKGPTNPPALSYDLREKLIFAIHQARGQENHLTCGRRKVKSVYLIHNGIDAKAGHWPWHVAIFHNKGKQREYACGGAIVDENTILTAAHCIYTTNGVVPLNQISVHLGLLNLKEENEFTQTHSLQEIIVHPRYSSVSIINDIALIKLSTNITMTKYVQPVCLWTMDSNQELIVGRNGTIVGFGLSERDVVSDQLKQALIGVADALTCIASDRTVFGTHLTSEIFCGKGQADVSACNGDSGGGMFFEVGGKWFVRGLVSFTPLRGNTGLCNPQKYTAYTDVAKHLEWISQYIDQRVLSFESDVLDIDYDEKLRLFNFDTCGIKSSTVLSDGSSWTLPWLGFVILSGIADSIASARCVVTLISDWYAIGPAHCFANDGVERSILLGGTSESSKSECINRNGTTKCTHPTQTLRIERIITHPKYDASSFGNNIVLIELLQAANTSKPNVKPICISAIPELRASQMTNLSVASYSRQINSYRTQDVNQYNTEQCMAQYADLGLTVSWKNMRFCAQTVSDGESGCVSLRSGAPLQELRSFGEREHYFLRGFEVFGLACASETPPVYNNIDAYLDWILYNMRYNMVESVDDIRISTENTTKQTIESEWSKLQQQPGKEQLRLFDMDTCGITSTRVENLGQITILPWIGFFQAAENVTDEYSSTRSLVVLISEWYALTPKRSVQERVTWRLVILGKYNPDDPTNCYTSTCGITHQMVEIKNVIIPPPDYPRQVFALLELLEPANLKIPFIRPICLPFMEQLYRQNPTEVVISSNKSFTIESKKLIMIDYLNCQQRLLLGTHFVTFDGDFPCAIEAEKLRQIPLSSNLGSPLQMPVRYGGRTRYFLYGVDYNEPHIFADLVYGPYLFGTVEMADLDWIVENMRDKELQTSFLTKKKNERVILKPFQHASKRGWFNFNICGESSSSYPMPWIGNVYPKTSNVSKCSVTLISEWYVVGPTYCFDDPTQQHIIAFGLHSDTAELECRKANNSESCVLPVQRIVTQKIFIHPQHNRFHYANEIALAQLAKPVDMSHANVKPICLPIIDAVRSYDISSLAMSSTGPTSSTDNRITNVDDRYLDTAECQKRWQGLSVSFTVDSSKHCVIAQRSVDDKCVGVFAGASLHSLHRVETTDRHFLRGFNVILPRGCSVYYPLVYTNTDECLGWIFETMEQPAGLTFDLRKELVFTDK</sequence>
<reference evidence="13" key="1">
    <citation type="submission" date="2013-03" db="EMBL/GenBank/DDBJ databases">
        <title>The Genome Sequence of Anopheles epiroticus epiroticus2.</title>
        <authorList>
            <consortium name="The Broad Institute Genomics Platform"/>
            <person name="Neafsey D.E."/>
            <person name="Howell P."/>
            <person name="Walker B."/>
            <person name="Young S.K."/>
            <person name="Zeng Q."/>
            <person name="Gargeya S."/>
            <person name="Fitzgerald M."/>
            <person name="Haas B."/>
            <person name="Abouelleil A."/>
            <person name="Allen A.W."/>
            <person name="Alvarado L."/>
            <person name="Arachchi H.M."/>
            <person name="Berlin A.M."/>
            <person name="Chapman S.B."/>
            <person name="Gainer-Dewar J."/>
            <person name="Goldberg J."/>
            <person name="Griggs A."/>
            <person name="Gujja S."/>
            <person name="Hansen M."/>
            <person name="Howarth C."/>
            <person name="Imamovic A."/>
            <person name="Ireland A."/>
            <person name="Larimer J."/>
            <person name="McCowan C."/>
            <person name="Murphy C."/>
            <person name="Pearson M."/>
            <person name="Poon T.W."/>
            <person name="Priest M."/>
            <person name="Roberts A."/>
            <person name="Saif S."/>
            <person name="Shea T."/>
            <person name="Sisk P."/>
            <person name="Sykes S."/>
            <person name="Wortman J."/>
            <person name="Nusbaum C."/>
            <person name="Birren B."/>
        </authorList>
    </citation>
    <scope>NUCLEOTIDE SEQUENCE [LARGE SCALE GENOMIC DNA]</scope>
    <source>
        <strain evidence="13">Epiroticus2</strain>
    </source>
</reference>
<dbReference type="GO" id="GO:0005576">
    <property type="term" value="C:extracellular region"/>
    <property type="evidence" value="ECO:0007669"/>
    <property type="project" value="UniProtKB-SubCell"/>
</dbReference>
<dbReference type="InterPro" id="IPR001314">
    <property type="entry name" value="Peptidase_S1A"/>
</dbReference>
<feature type="domain" description="Peptidase S1" evidence="11">
    <location>
        <begin position="1204"/>
        <end position="1451"/>
    </location>
</feature>
<feature type="signal peptide" evidence="10">
    <location>
        <begin position="1"/>
        <end position="23"/>
    </location>
</feature>
<evidence type="ECO:0000256" key="4">
    <source>
        <dbReference type="ARBA" id="ARBA00022729"/>
    </source>
</evidence>
<dbReference type="GO" id="GO:0006508">
    <property type="term" value="P:proteolysis"/>
    <property type="evidence" value="ECO:0007669"/>
    <property type="project" value="UniProtKB-KW"/>
</dbReference>
<dbReference type="PANTHER" id="PTHR24260">
    <property type="match status" value="1"/>
</dbReference>
<feature type="domain" description="Peptidase S1" evidence="11">
    <location>
        <begin position="1486"/>
        <end position="1735"/>
    </location>
</feature>
<dbReference type="STRING" id="199890.A0A182PBQ4"/>
<dbReference type="Gene3D" id="2.40.10.10">
    <property type="entry name" value="Trypsin-like serine proteases"/>
    <property type="match status" value="13"/>
</dbReference>
<feature type="domain" description="Peptidase S1" evidence="11">
    <location>
        <begin position="2068"/>
        <end position="2320"/>
    </location>
</feature>
<feature type="domain" description="Peptidase S1" evidence="11">
    <location>
        <begin position="323"/>
        <end position="569"/>
    </location>
</feature>
<dbReference type="InterPro" id="IPR018114">
    <property type="entry name" value="TRYPSIN_HIS"/>
</dbReference>
<dbReference type="VEuPathDB" id="VectorBase:AEPI004359"/>
<keyword evidence="3" id="KW-0645">Protease</keyword>
<name>A0A182PBQ4_9DIPT</name>
<evidence type="ECO:0000256" key="2">
    <source>
        <dbReference type="ARBA" id="ARBA00022525"/>
    </source>
</evidence>
<dbReference type="PRINTS" id="PR00722">
    <property type="entry name" value="CHYMOTRYPSIN"/>
</dbReference>
<keyword evidence="13" id="KW-1185">Reference proteome</keyword>
<feature type="domain" description="Peptidase S1" evidence="11">
    <location>
        <begin position="617"/>
        <end position="866"/>
    </location>
</feature>
<feature type="domain" description="Peptidase S1" evidence="11">
    <location>
        <begin position="907"/>
        <end position="1158"/>
    </location>
</feature>
<reference evidence="12" key="2">
    <citation type="submission" date="2020-05" db="UniProtKB">
        <authorList>
            <consortium name="EnsemblMetazoa"/>
        </authorList>
    </citation>
    <scope>IDENTIFICATION</scope>
    <source>
        <strain evidence="12">Epiroticus2</strain>
    </source>
</reference>
<keyword evidence="4 10" id="KW-0732">Signal</keyword>
<feature type="chain" id="PRO_5008131068" description="Peptidase S1 domain-containing protein" evidence="10">
    <location>
        <begin position="24"/>
        <end position="2338"/>
    </location>
</feature>
<evidence type="ECO:0000256" key="9">
    <source>
        <dbReference type="ARBA" id="ARBA00024195"/>
    </source>
</evidence>
<keyword evidence="2" id="KW-0964">Secreted</keyword>
<dbReference type="InterPro" id="IPR043504">
    <property type="entry name" value="Peptidase_S1_PA_chymotrypsin"/>
</dbReference>
<dbReference type="FunFam" id="2.40.10.10:FF:000146">
    <property type="entry name" value="Serine protease 53"/>
    <property type="match status" value="1"/>
</dbReference>
<dbReference type="SMART" id="SM00020">
    <property type="entry name" value="Tryp_SPc"/>
    <property type="match status" value="2"/>
</dbReference>
<dbReference type="PROSITE" id="PS50240">
    <property type="entry name" value="TRYPSIN_DOM"/>
    <property type="match status" value="7"/>
</dbReference>
<dbReference type="PROSITE" id="PS00134">
    <property type="entry name" value="TRYPSIN_HIS"/>
    <property type="match status" value="2"/>
</dbReference>
<dbReference type="CDD" id="cd00190">
    <property type="entry name" value="Tryp_SPc"/>
    <property type="match status" value="2"/>
</dbReference>
<comment type="subcellular location">
    <subcellularLocation>
        <location evidence="1">Secreted</location>
    </subcellularLocation>
</comment>
<dbReference type="SUPFAM" id="SSF50494">
    <property type="entry name" value="Trypsin-like serine proteases"/>
    <property type="match status" value="8"/>
</dbReference>
<evidence type="ECO:0000256" key="3">
    <source>
        <dbReference type="ARBA" id="ARBA00022670"/>
    </source>
</evidence>
<evidence type="ECO:0000259" key="11">
    <source>
        <dbReference type="PROSITE" id="PS50240"/>
    </source>
</evidence>
<dbReference type="InterPro" id="IPR001254">
    <property type="entry name" value="Trypsin_dom"/>
</dbReference>
<evidence type="ECO:0000256" key="1">
    <source>
        <dbReference type="ARBA" id="ARBA00004613"/>
    </source>
</evidence>
<dbReference type="InterPro" id="IPR009003">
    <property type="entry name" value="Peptidase_S1_PA"/>
</dbReference>
<dbReference type="FunFam" id="2.40.10.10:FF:000068">
    <property type="entry name" value="transmembrane protease serine 2"/>
    <property type="match status" value="1"/>
</dbReference>
<organism evidence="12 13">
    <name type="scientific">Anopheles epiroticus</name>
    <dbReference type="NCBI Taxonomy" id="199890"/>
    <lineage>
        <taxon>Eukaryota</taxon>
        <taxon>Metazoa</taxon>
        <taxon>Ecdysozoa</taxon>
        <taxon>Arthropoda</taxon>
        <taxon>Hexapoda</taxon>
        <taxon>Insecta</taxon>
        <taxon>Pterygota</taxon>
        <taxon>Neoptera</taxon>
        <taxon>Endopterygota</taxon>
        <taxon>Diptera</taxon>
        <taxon>Nematocera</taxon>
        <taxon>Culicoidea</taxon>
        <taxon>Culicidae</taxon>
        <taxon>Anophelinae</taxon>
        <taxon>Anopheles</taxon>
    </lineage>
</organism>
<evidence type="ECO:0000256" key="5">
    <source>
        <dbReference type="ARBA" id="ARBA00022801"/>
    </source>
</evidence>
<dbReference type="Proteomes" id="UP000075885">
    <property type="component" value="Unassembled WGS sequence"/>
</dbReference>
<keyword evidence="5" id="KW-0378">Hydrolase</keyword>
<evidence type="ECO:0000256" key="8">
    <source>
        <dbReference type="ARBA" id="ARBA00023157"/>
    </source>
</evidence>
<evidence type="ECO:0000256" key="7">
    <source>
        <dbReference type="ARBA" id="ARBA00023145"/>
    </source>
</evidence>
<dbReference type="PANTHER" id="PTHR24260:SF136">
    <property type="entry name" value="GH08193P-RELATED"/>
    <property type="match status" value="1"/>
</dbReference>
<dbReference type="Pfam" id="PF00089">
    <property type="entry name" value="Trypsin"/>
    <property type="match status" value="7"/>
</dbReference>
<proteinExistence type="inferred from homology"/>
<evidence type="ECO:0000256" key="10">
    <source>
        <dbReference type="SAM" id="SignalP"/>
    </source>
</evidence>
<feature type="domain" description="Peptidase S1" evidence="11">
    <location>
        <begin position="41"/>
        <end position="288"/>
    </location>
</feature>